<dbReference type="Gene3D" id="3.40.50.300">
    <property type="entry name" value="P-loop containing nucleotide triphosphate hydrolases"/>
    <property type="match status" value="2"/>
</dbReference>
<evidence type="ECO:0000256" key="3">
    <source>
        <dbReference type="ARBA" id="ARBA00022801"/>
    </source>
</evidence>
<evidence type="ECO:0000313" key="14">
    <source>
        <dbReference type="Proteomes" id="UP001189429"/>
    </source>
</evidence>
<proteinExistence type="inferred from homology"/>
<evidence type="ECO:0000259" key="10">
    <source>
        <dbReference type="PROSITE" id="PS50800"/>
    </source>
</evidence>
<dbReference type="EC" id="5.6.2.4" evidence="9"/>
<dbReference type="InterPro" id="IPR004589">
    <property type="entry name" value="DNA_helicase_ATP-dep_RecQ"/>
</dbReference>
<name>A0ABN9PH18_9DINO</name>
<gene>
    <name evidence="13" type="ORF">PCOR1329_LOCUS2275</name>
</gene>
<protein>
    <recommendedName>
        <fullName evidence="9">DNA 3'-5' helicase</fullName>
        <ecNumber evidence="9">5.6.2.4</ecNumber>
    </recommendedName>
</protein>
<keyword evidence="2" id="KW-0547">Nucleotide-binding</keyword>
<dbReference type="InterPro" id="IPR011545">
    <property type="entry name" value="DEAD/DEAH_box_helicase_dom"/>
</dbReference>
<evidence type="ECO:0000256" key="2">
    <source>
        <dbReference type="ARBA" id="ARBA00022741"/>
    </source>
</evidence>
<keyword evidence="5" id="KW-0067">ATP-binding</keyword>
<keyword evidence="4" id="KW-0347">Helicase</keyword>
<keyword evidence="6" id="KW-0238">DNA-binding</keyword>
<keyword evidence="3" id="KW-0378">Hydrolase</keyword>
<dbReference type="InterPro" id="IPR014001">
    <property type="entry name" value="Helicase_ATP-bd"/>
</dbReference>
<evidence type="ECO:0000256" key="4">
    <source>
        <dbReference type="ARBA" id="ARBA00022806"/>
    </source>
</evidence>
<evidence type="ECO:0000256" key="6">
    <source>
        <dbReference type="ARBA" id="ARBA00023125"/>
    </source>
</evidence>
<dbReference type="PROSITE" id="PS50800">
    <property type="entry name" value="SAP"/>
    <property type="match status" value="1"/>
</dbReference>
<evidence type="ECO:0000256" key="5">
    <source>
        <dbReference type="ARBA" id="ARBA00022840"/>
    </source>
</evidence>
<dbReference type="InterPro" id="IPR001650">
    <property type="entry name" value="Helicase_C-like"/>
</dbReference>
<evidence type="ECO:0000259" key="12">
    <source>
        <dbReference type="PROSITE" id="PS51194"/>
    </source>
</evidence>
<comment type="catalytic activity">
    <reaction evidence="8">
        <text>Couples ATP hydrolysis with the unwinding of duplex DNA by translocating in the 3'-5' direction.</text>
        <dbReference type="EC" id="5.6.2.4"/>
    </reaction>
</comment>
<evidence type="ECO:0000256" key="1">
    <source>
        <dbReference type="ARBA" id="ARBA00005446"/>
    </source>
</evidence>
<dbReference type="EMBL" id="CAUYUJ010000567">
    <property type="protein sequence ID" value="CAK0791357.1"/>
    <property type="molecule type" value="Genomic_DNA"/>
</dbReference>
<dbReference type="SUPFAM" id="SSF68906">
    <property type="entry name" value="SAP domain"/>
    <property type="match status" value="1"/>
</dbReference>
<dbReference type="InterPro" id="IPR027417">
    <property type="entry name" value="P-loop_NTPase"/>
</dbReference>
<sequence length="625" mass="68420">MLYERKTPPGSQDLEKLTVAQLKELLREAGLKVSGTKAELMARLDAQEPPGPALADPEEDHLLQSLRESFPCAVQFNPGQRTVIEAVLRRESAAAIFPTGGGKSLCFQLPALQLDGLTLVVSPLIALMKDQVDQLRALGVGAQMVASSLDFHERAAAWQEVQDGTARVLYLAPEQLINEGTLAKLSQCNIALLAVDEAHCISEWGHTFRPSYLRLSEFAAASNLQVLCLTATATEEVAKDICAEFRIPAANCVRTAFHRGNLSLKCAFPESEQDRDALLVERLRTQDPGPTIVYTTLRRTASEVAGTLKDNGLDAEAYHAGMNTEERTRIQDWFMGSDSRIVVATIAFGMGVDKANIRYVYHYNFPSSLESYVQEVGRSGRDGLPSTCEVLFRAEDREKLEEFARGSTPDSPEQVQKLFQDFFAAGPGNDPLRPGARLEVSVSKLASDHGLKSDIVHRLLAYVEHYHKHICRGTPRFAAYDVKAVGGALPDTVSGLFDQSPAGAALRDHCVSRRIWACVDVEAAAQESGLKRDELEGVLFALQTQGLAEVKRTGLVDTYKVHSVPADLGALAAEEFARTKVIEERALARIQDVVAFLEAGCPSQVLLERFGSADERRELHLGLEL</sequence>
<accession>A0ABN9PH18</accession>
<dbReference type="Proteomes" id="UP001189429">
    <property type="component" value="Unassembled WGS sequence"/>
</dbReference>
<evidence type="ECO:0000256" key="9">
    <source>
        <dbReference type="ARBA" id="ARBA00034808"/>
    </source>
</evidence>
<dbReference type="SUPFAM" id="SSF52540">
    <property type="entry name" value="P-loop containing nucleoside triphosphate hydrolases"/>
    <property type="match status" value="1"/>
</dbReference>
<keyword evidence="7" id="KW-0413">Isomerase</keyword>
<comment type="similarity">
    <text evidence="1">Belongs to the helicase family. RecQ subfamily.</text>
</comment>
<dbReference type="Pfam" id="PF02037">
    <property type="entry name" value="SAP"/>
    <property type="match status" value="1"/>
</dbReference>
<dbReference type="Pfam" id="PF00271">
    <property type="entry name" value="Helicase_C"/>
    <property type="match status" value="1"/>
</dbReference>
<feature type="domain" description="Helicase ATP-binding" evidence="11">
    <location>
        <begin position="84"/>
        <end position="251"/>
    </location>
</feature>
<dbReference type="SMART" id="SM00490">
    <property type="entry name" value="HELICc"/>
    <property type="match status" value="1"/>
</dbReference>
<feature type="domain" description="Helicase C-terminal" evidence="12">
    <location>
        <begin position="274"/>
        <end position="419"/>
    </location>
</feature>
<keyword evidence="14" id="KW-1185">Reference proteome</keyword>
<organism evidence="13 14">
    <name type="scientific">Prorocentrum cordatum</name>
    <dbReference type="NCBI Taxonomy" id="2364126"/>
    <lineage>
        <taxon>Eukaryota</taxon>
        <taxon>Sar</taxon>
        <taxon>Alveolata</taxon>
        <taxon>Dinophyceae</taxon>
        <taxon>Prorocentrales</taxon>
        <taxon>Prorocentraceae</taxon>
        <taxon>Prorocentrum</taxon>
    </lineage>
</organism>
<evidence type="ECO:0000256" key="7">
    <source>
        <dbReference type="ARBA" id="ARBA00023235"/>
    </source>
</evidence>
<dbReference type="PROSITE" id="PS51192">
    <property type="entry name" value="HELICASE_ATP_BIND_1"/>
    <property type="match status" value="1"/>
</dbReference>
<evidence type="ECO:0000256" key="8">
    <source>
        <dbReference type="ARBA" id="ARBA00034617"/>
    </source>
</evidence>
<dbReference type="Pfam" id="PF00270">
    <property type="entry name" value="DEAD"/>
    <property type="match status" value="1"/>
</dbReference>
<evidence type="ECO:0000259" key="11">
    <source>
        <dbReference type="PROSITE" id="PS51192"/>
    </source>
</evidence>
<dbReference type="InterPro" id="IPR003034">
    <property type="entry name" value="SAP_dom"/>
</dbReference>
<dbReference type="InterPro" id="IPR036361">
    <property type="entry name" value="SAP_dom_sf"/>
</dbReference>
<evidence type="ECO:0000313" key="13">
    <source>
        <dbReference type="EMBL" id="CAK0791357.1"/>
    </source>
</evidence>
<feature type="domain" description="SAP" evidence="10">
    <location>
        <begin position="14"/>
        <end position="48"/>
    </location>
</feature>
<dbReference type="Gene3D" id="1.10.720.30">
    <property type="entry name" value="SAP domain"/>
    <property type="match status" value="1"/>
</dbReference>
<dbReference type="PROSITE" id="PS51194">
    <property type="entry name" value="HELICASE_CTER"/>
    <property type="match status" value="1"/>
</dbReference>
<reference evidence="13" key="1">
    <citation type="submission" date="2023-10" db="EMBL/GenBank/DDBJ databases">
        <authorList>
            <person name="Chen Y."/>
            <person name="Shah S."/>
            <person name="Dougan E. K."/>
            <person name="Thang M."/>
            <person name="Chan C."/>
        </authorList>
    </citation>
    <scope>NUCLEOTIDE SEQUENCE [LARGE SCALE GENOMIC DNA]</scope>
</reference>
<dbReference type="SMART" id="SM00487">
    <property type="entry name" value="DEXDc"/>
    <property type="match status" value="1"/>
</dbReference>
<dbReference type="SMART" id="SM00513">
    <property type="entry name" value="SAP"/>
    <property type="match status" value="1"/>
</dbReference>
<dbReference type="CDD" id="cd17920">
    <property type="entry name" value="DEXHc_RecQ"/>
    <property type="match status" value="1"/>
</dbReference>
<dbReference type="PANTHER" id="PTHR13710">
    <property type="entry name" value="DNA HELICASE RECQ FAMILY MEMBER"/>
    <property type="match status" value="1"/>
</dbReference>
<comment type="caution">
    <text evidence="13">The sequence shown here is derived from an EMBL/GenBank/DDBJ whole genome shotgun (WGS) entry which is preliminary data.</text>
</comment>
<dbReference type="NCBIfam" id="TIGR00614">
    <property type="entry name" value="recQ_fam"/>
    <property type="match status" value="1"/>
</dbReference>
<dbReference type="PANTHER" id="PTHR13710:SF105">
    <property type="entry name" value="ATP-DEPENDENT DNA HELICASE Q1"/>
    <property type="match status" value="1"/>
</dbReference>